<dbReference type="Pfam" id="PF12802">
    <property type="entry name" value="MarR_2"/>
    <property type="match status" value="1"/>
</dbReference>
<evidence type="ECO:0000313" key="3">
    <source>
        <dbReference type="EMBL" id="PRY11868.1"/>
    </source>
</evidence>
<comment type="caution">
    <text evidence="3">The sequence shown here is derived from an EMBL/GenBank/DDBJ whole genome shotgun (WGS) entry which is preliminary data.</text>
</comment>
<dbReference type="InterPro" id="IPR043129">
    <property type="entry name" value="ATPase_NBD"/>
</dbReference>
<dbReference type="Pfam" id="PF00480">
    <property type="entry name" value="ROK"/>
    <property type="match status" value="1"/>
</dbReference>
<dbReference type="InterPro" id="IPR036388">
    <property type="entry name" value="WH-like_DNA-bd_sf"/>
</dbReference>
<dbReference type="PROSITE" id="PS01125">
    <property type="entry name" value="ROK"/>
    <property type="match status" value="1"/>
</dbReference>
<evidence type="ECO:0000313" key="4">
    <source>
        <dbReference type="Proteomes" id="UP000238083"/>
    </source>
</evidence>
<dbReference type="GO" id="GO:0003700">
    <property type="term" value="F:DNA-binding transcription factor activity"/>
    <property type="evidence" value="ECO:0007669"/>
    <property type="project" value="InterPro"/>
</dbReference>
<keyword evidence="4" id="KW-1185">Reference proteome</keyword>
<dbReference type="AlphaFoldDB" id="A0A2T0QZC1"/>
<organism evidence="3 4">
    <name type="scientific">Kineococcus rhizosphaerae</name>
    <dbReference type="NCBI Taxonomy" id="559628"/>
    <lineage>
        <taxon>Bacteria</taxon>
        <taxon>Bacillati</taxon>
        <taxon>Actinomycetota</taxon>
        <taxon>Actinomycetes</taxon>
        <taxon>Kineosporiales</taxon>
        <taxon>Kineosporiaceae</taxon>
        <taxon>Kineococcus</taxon>
    </lineage>
</organism>
<dbReference type="EMBL" id="PVZF01000012">
    <property type="protein sequence ID" value="PRY11868.1"/>
    <property type="molecule type" value="Genomic_DNA"/>
</dbReference>
<dbReference type="OrthoDB" id="4083144at2"/>
<feature type="domain" description="HTH marR-type" evidence="2">
    <location>
        <begin position="36"/>
        <end position="80"/>
    </location>
</feature>
<dbReference type="SUPFAM" id="SSF53067">
    <property type="entry name" value="Actin-like ATPase domain"/>
    <property type="match status" value="1"/>
</dbReference>
<gene>
    <name evidence="3" type="ORF">CLV37_112169</name>
</gene>
<comment type="similarity">
    <text evidence="1">Belongs to the ROK (NagC/XylR) family.</text>
</comment>
<dbReference type="GO" id="GO:0016301">
    <property type="term" value="F:kinase activity"/>
    <property type="evidence" value="ECO:0007669"/>
    <property type="project" value="UniProtKB-KW"/>
</dbReference>
<dbReference type="InterPro" id="IPR000600">
    <property type="entry name" value="ROK"/>
</dbReference>
<dbReference type="Gene3D" id="3.30.420.40">
    <property type="match status" value="2"/>
</dbReference>
<protein>
    <submittedName>
        <fullName evidence="3">Putative NBD/HSP70 family sugar kinase</fullName>
    </submittedName>
</protein>
<accession>A0A2T0QZC1</accession>
<evidence type="ECO:0000256" key="1">
    <source>
        <dbReference type="ARBA" id="ARBA00006479"/>
    </source>
</evidence>
<dbReference type="InterPro" id="IPR036390">
    <property type="entry name" value="WH_DNA-bd_sf"/>
</dbReference>
<dbReference type="InterPro" id="IPR000835">
    <property type="entry name" value="HTH_MarR-typ"/>
</dbReference>
<dbReference type="Gene3D" id="1.10.10.10">
    <property type="entry name" value="Winged helix-like DNA-binding domain superfamily/Winged helix DNA-binding domain"/>
    <property type="match status" value="1"/>
</dbReference>
<sequence length="451" mass="46422">MILGTIPTRLVGAGVAEREEARVRRGTNLPWVGDYNQAVVLDGVRRHPGTSRTDLALATGLTLQTVSNIVRRLLERGLVAEGEPLSRNGSRVGGKPRTALAVRSGAALAVGVQFEREHVDAVLLDLSGEVLAADREPLPDLPGSRERAVEVAVTHATGVVRRLIDTCGSPDAVLGVGVAVPGPLDFAGPVRSSAINLPGWRGVAIADMLAASTGLPVLVENDATAAAVGDLWRSRRVGRSFLYVHVGAGIGGGVVVRDEVLRGESGNAGEIGHVVVEPDGPACSCGAGGCLEAVAAPAAVVRRYAERVGVAAARRAGLRLAERSVLDDHDRLGVRAAAGDEAAGQELQTAARAIGRVVLGVVNVVDVSEVVLGGSGLRHAGERIRDAVRAALGVAMTREVHPVEVRFSDAGEQAGALGAASAVLHEALSSTWVGVHVPAREIVISPVAPVH</sequence>
<reference evidence="3 4" key="1">
    <citation type="submission" date="2018-03" db="EMBL/GenBank/DDBJ databases">
        <title>Genomic Encyclopedia of Archaeal and Bacterial Type Strains, Phase II (KMG-II): from individual species to whole genera.</title>
        <authorList>
            <person name="Goeker M."/>
        </authorList>
    </citation>
    <scope>NUCLEOTIDE SEQUENCE [LARGE SCALE GENOMIC DNA]</scope>
    <source>
        <strain evidence="3 4">DSM 19711</strain>
    </source>
</reference>
<dbReference type="PANTHER" id="PTHR18964:SF173">
    <property type="entry name" value="GLUCOKINASE"/>
    <property type="match status" value="1"/>
</dbReference>
<evidence type="ECO:0000259" key="2">
    <source>
        <dbReference type="Pfam" id="PF12802"/>
    </source>
</evidence>
<dbReference type="Proteomes" id="UP000238083">
    <property type="component" value="Unassembled WGS sequence"/>
</dbReference>
<name>A0A2T0QZC1_9ACTN</name>
<proteinExistence type="inferred from homology"/>
<keyword evidence="3" id="KW-0808">Transferase</keyword>
<dbReference type="PANTHER" id="PTHR18964">
    <property type="entry name" value="ROK (REPRESSOR, ORF, KINASE) FAMILY"/>
    <property type="match status" value="1"/>
</dbReference>
<dbReference type="InterPro" id="IPR049874">
    <property type="entry name" value="ROK_cs"/>
</dbReference>
<keyword evidence="3" id="KW-0418">Kinase</keyword>
<dbReference type="SUPFAM" id="SSF46785">
    <property type="entry name" value="Winged helix' DNA-binding domain"/>
    <property type="match status" value="1"/>
</dbReference>